<comment type="caution">
    <text evidence="5">The sequence shown here is derived from an EMBL/GenBank/DDBJ whole genome shotgun (WGS) entry which is preliminary data.</text>
</comment>
<evidence type="ECO:0000256" key="1">
    <source>
        <dbReference type="ARBA" id="ARBA00008535"/>
    </source>
</evidence>
<organism evidence="5 7">
    <name type="scientific">Adineta steineri</name>
    <dbReference type="NCBI Taxonomy" id="433720"/>
    <lineage>
        <taxon>Eukaryota</taxon>
        <taxon>Metazoa</taxon>
        <taxon>Spiralia</taxon>
        <taxon>Gnathifera</taxon>
        <taxon>Rotifera</taxon>
        <taxon>Eurotatoria</taxon>
        <taxon>Bdelloidea</taxon>
        <taxon>Adinetida</taxon>
        <taxon>Adinetidae</taxon>
        <taxon>Adineta</taxon>
    </lineage>
</organism>
<dbReference type="GO" id="GO:0005525">
    <property type="term" value="F:GTP binding"/>
    <property type="evidence" value="ECO:0007669"/>
    <property type="project" value="InterPro"/>
</dbReference>
<dbReference type="EMBL" id="CAJOAY010000151">
    <property type="protein sequence ID" value="CAF3561381.1"/>
    <property type="molecule type" value="Genomic_DNA"/>
</dbReference>
<evidence type="ECO:0000313" key="7">
    <source>
        <dbReference type="Proteomes" id="UP000663891"/>
    </source>
</evidence>
<dbReference type="Proteomes" id="UP000663891">
    <property type="component" value="Unassembled WGS sequence"/>
</dbReference>
<evidence type="ECO:0000259" key="4">
    <source>
        <dbReference type="Pfam" id="PF04548"/>
    </source>
</evidence>
<dbReference type="EMBL" id="CAJNON010000046">
    <property type="protein sequence ID" value="CAF0863648.1"/>
    <property type="molecule type" value="Genomic_DNA"/>
</dbReference>
<protein>
    <recommendedName>
        <fullName evidence="4">AIG1-type G domain-containing protein</fullName>
    </recommendedName>
</protein>
<evidence type="ECO:0000256" key="2">
    <source>
        <dbReference type="ARBA" id="ARBA00022741"/>
    </source>
</evidence>
<accession>A0A813XDA2</accession>
<dbReference type="Pfam" id="PF04548">
    <property type="entry name" value="AIG1"/>
    <property type="match status" value="1"/>
</dbReference>
<feature type="domain" description="AIG1-type G" evidence="4">
    <location>
        <begin position="27"/>
        <end position="134"/>
    </location>
</feature>
<dbReference type="InterPro" id="IPR027417">
    <property type="entry name" value="P-loop_NTPase"/>
</dbReference>
<dbReference type="Proteomes" id="UP000663881">
    <property type="component" value="Unassembled WGS sequence"/>
</dbReference>
<feature type="compositionally biased region" description="Pro residues" evidence="3">
    <location>
        <begin position="199"/>
        <end position="211"/>
    </location>
</feature>
<dbReference type="OrthoDB" id="10008737at2759"/>
<feature type="region of interest" description="Disordered" evidence="3">
    <location>
        <begin position="197"/>
        <end position="219"/>
    </location>
</feature>
<comment type="similarity">
    <text evidence="1">Belongs to the TRAFAC class TrmE-Era-EngA-EngB-Septin-like GTPase superfamily. AIG1/Toc34/Toc159-like paraseptin GTPase family. IAN subfamily.</text>
</comment>
<dbReference type="AlphaFoldDB" id="A0A813XDA2"/>
<dbReference type="InterPro" id="IPR006703">
    <property type="entry name" value="G_AIG1"/>
</dbReference>
<sequence length="237" mass="27422">MLTDPREISSELTLFAQTREPKMDIVKIHHSNLTLNLLDTPGLFDRQYDTNGLLTNDECLRQIRKYCITIQVTEFHLVCLCLSMHSGINAEDIQAARQFLEYFGPDLANHLCMIITRCESKNEGQRLLLRNQIEHDQEFGPITKQFKRGIHFSGAINVDDWNQANDVVLRQFSTICEYRNILLDLIEHSTSSFKIKPLTIPPPPRPLPRHVPPNERSTRKKGECLSILRLDNHTYET</sequence>
<dbReference type="Gene3D" id="3.40.50.300">
    <property type="entry name" value="P-loop containing nucleotide triphosphate hydrolases"/>
    <property type="match status" value="1"/>
</dbReference>
<keyword evidence="2" id="KW-0547">Nucleotide-binding</keyword>
<evidence type="ECO:0000313" key="6">
    <source>
        <dbReference type="EMBL" id="CAF3561381.1"/>
    </source>
</evidence>
<gene>
    <name evidence="6" type="ORF">OKA104_LOCUS4610</name>
    <name evidence="5" type="ORF">VCS650_LOCUS7334</name>
</gene>
<evidence type="ECO:0000313" key="5">
    <source>
        <dbReference type="EMBL" id="CAF0863648.1"/>
    </source>
</evidence>
<name>A0A813XDA2_9BILA</name>
<dbReference type="SUPFAM" id="SSF52540">
    <property type="entry name" value="P-loop containing nucleoside triphosphate hydrolases"/>
    <property type="match status" value="1"/>
</dbReference>
<proteinExistence type="inferred from homology"/>
<evidence type="ECO:0000256" key="3">
    <source>
        <dbReference type="SAM" id="MobiDB-lite"/>
    </source>
</evidence>
<reference evidence="5" key="1">
    <citation type="submission" date="2021-02" db="EMBL/GenBank/DDBJ databases">
        <authorList>
            <person name="Nowell W R."/>
        </authorList>
    </citation>
    <scope>NUCLEOTIDE SEQUENCE</scope>
</reference>